<dbReference type="EMBL" id="JNVN01000429">
    <property type="protein sequence ID" value="KHJ35347.1"/>
    <property type="molecule type" value="Genomic_DNA"/>
</dbReference>
<name>A0A0B1P9J5_UNCNE</name>
<comment type="caution">
    <text evidence="8">The sequence shown here is derived from an EMBL/GenBank/DDBJ whole genome shotgun (WGS) entry which is preliminary data.</text>
</comment>
<comment type="subcellular location">
    <subcellularLocation>
        <location evidence="1">Nucleus</location>
    </subcellularLocation>
</comment>
<organism evidence="8 9">
    <name type="scientific">Uncinula necator</name>
    <name type="common">Grape powdery mildew</name>
    <dbReference type="NCBI Taxonomy" id="52586"/>
    <lineage>
        <taxon>Eukaryota</taxon>
        <taxon>Fungi</taxon>
        <taxon>Dikarya</taxon>
        <taxon>Ascomycota</taxon>
        <taxon>Pezizomycotina</taxon>
        <taxon>Leotiomycetes</taxon>
        <taxon>Erysiphales</taxon>
        <taxon>Erysiphaceae</taxon>
        <taxon>Erysiphe</taxon>
    </lineage>
</organism>
<dbReference type="GO" id="GO:0003677">
    <property type="term" value="F:DNA binding"/>
    <property type="evidence" value="ECO:0007669"/>
    <property type="project" value="InterPro"/>
</dbReference>
<evidence type="ECO:0000313" key="9">
    <source>
        <dbReference type="Proteomes" id="UP000030854"/>
    </source>
</evidence>
<sequence length="327" mass="36636">MSYRVEVASSGRAGCQSTDCKKAGTKIGKGELRLGTWVDIPDRGGSWRWRHWGCVTGKILQNIRNTLDHNGSGDYTWDALDGYYGADEKSSLEHFPDLQDKVRRVVTQGYIDSEDFKGDPEMNKLGCAGLRSAASKKKPEKNKDSHTELTELKKQLDVLAAERQVKIANGASTSKIDTQLKALQNLLEVEEHVITQAKKQTTKKKSGKKRGHVGDESDAEDPNDFKEKTEKPVKKKRVSAKDKKISEEKMYDIPQAKTCDGKVIKGEENQISCDSLESRDSKSIKIESSTKIKEEQDNEGSINLKVEEEEKPIKPARGRSRKVKKEN</sequence>
<keyword evidence="9" id="KW-1185">Reference proteome</keyword>
<feature type="compositionally biased region" description="Basic and acidic residues" evidence="6">
    <location>
        <begin position="239"/>
        <end position="251"/>
    </location>
</feature>
<evidence type="ECO:0000256" key="6">
    <source>
        <dbReference type="SAM" id="MobiDB-lite"/>
    </source>
</evidence>
<dbReference type="AlphaFoldDB" id="A0A0B1P9J5"/>
<keyword evidence="2" id="KW-0479">Metal-binding</keyword>
<feature type="region of interest" description="Disordered" evidence="6">
    <location>
        <begin position="196"/>
        <end position="327"/>
    </location>
</feature>
<dbReference type="PROSITE" id="PS50064">
    <property type="entry name" value="ZF_PARP_2"/>
    <property type="match status" value="1"/>
</dbReference>
<dbReference type="InterPro" id="IPR036957">
    <property type="entry name" value="Znf_PARP_sf"/>
</dbReference>
<keyword evidence="3" id="KW-0863">Zinc-finger</keyword>
<evidence type="ECO:0000313" key="8">
    <source>
        <dbReference type="EMBL" id="KHJ35347.1"/>
    </source>
</evidence>
<dbReference type="Pfam" id="PF00645">
    <property type="entry name" value="zf-PARP"/>
    <property type="match status" value="1"/>
</dbReference>
<accession>A0A0B1P9J5</accession>
<feature type="compositionally biased region" description="Basic and acidic residues" evidence="6">
    <location>
        <begin position="259"/>
        <end position="268"/>
    </location>
</feature>
<evidence type="ECO:0000259" key="7">
    <source>
        <dbReference type="PROSITE" id="PS50064"/>
    </source>
</evidence>
<dbReference type="Proteomes" id="UP000030854">
    <property type="component" value="Unassembled WGS sequence"/>
</dbReference>
<keyword evidence="5" id="KW-0539">Nucleus</keyword>
<reference evidence="8 9" key="1">
    <citation type="journal article" date="2014" name="BMC Genomics">
        <title>Adaptive genomic structural variation in the grape powdery mildew pathogen, Erysiphe necator.</title>
        <authorList>
            <person name="Jones L."/>
            <person name="Riaz S."/>
            <person name="Morales-Cruz A."/>
            <person name="Amrine K.C."/>
            <person name="McGuire B."/>
            <person name="Gubler W.D."/>
            <person name="Walker M.A."/>
            <person name="Cantu D."/>
        </authorList>
    </citation>
    <scope>NUCLEOTIDE SEQUENCE [LARGE SCALE GENOMIC DNA]</scope>
    <source>
        <strain evidence="9">c</strain>
    </source>
</reference>
<dbReference type="STRING" id="52586.A0A0B1P9J5"/>
<feature type="compositionally biased region" description="Basic residues" evidence="6">
    <location>
        <begin position="200"/>
        <end position="211"/>
    </location>
</feature>
<dbReference type="GO" id="GO:0008270">
    <property type="term" value="F:zinc ion binding"/>
    <property type="evidence" value="ECO:0007669"/>
    <property type="project" value="UniProtKB-KW"/>
</dbReference>
<evidence type="ECO:0000256" key="2">
    <source>
        <dbReference type="ARBA" id="ARBA00022723"/>
    </source>
</evidence>
<dbReference type="OMA" id="CKNKECQ"/>
<dbReference type="GO" id="GO:0005634">
    <property type="term" value="C:nucleus"/>
    <property type="evidence" value="ECO:0007669"/>
    <property type="project" value="UniProtKB-SubCell"/>
</dbReference>
<feature type="domain" description="PARP-type" evidence="7">
    <location>
        <begin position="3"/>
        <end position="83"/>
    </location>
</feature>
<evidence type="ECO:0000256" key="1">
    <source>
        <dbReference type="ARBA" id="ARBA00004123"/>
    </source>
</evidence>
<keyword evidence="4" id="KW-0862">Zinc</keyword>
<dbReference type="SMART" id="SM01336">
    <property type="entry name" value="zf-PARP"/>
    <property type="match status" value="1"/>
</dbReference>
<dbReference type="InterPro" id="IPR001510">
    <property type="entry name" value="Znf_PARP"/>
</dbReference>
<dbReference type="Gene3D" id="3.30.1740.10">
    <property type="entry name" value="Zinc finger, PARP-type"/>
    <property type="match status" value="1"/>
</dbReference>
<feature type="compositionally biased region" description="Basic and acidic residues" evidence="6">
    <location>
        <begin position="276"/>
        <end position="295"/>
    </location>
</feature>
<gene>
    <name evidence="8" type="ORF">EV44_g2055</name>
</gene>
<feature type="compositionally biased region" description="Basic and acidic residues" evidence="6">
    <location>
        <begin position="223"/>
        <end position="232"/>
    </location>
</feature>
<feature type="compositionally biased region" description="Basic residues" evidence="6">
    <location>
        <begin position="314"/>
        <end position="327"/>
    </location>
</feature>
<protein>
    <submittedName>
        <fullName evidence="8">Putative zf-parp type zinc finger protein</fullName>
    </submittedName>
</protein>
<evidence type="ECO:0000256" key="5">
    <source>
        <dbReference type="ARBA" id="ARBA00023242"/>
    </source>
</evidence>
<dbReference type="SUPFAM" id="SSF57716">
    <property type="entry name" value="Glucocorticoid receptor-like (DNA-binding domain)"/>
    <property type="match status" value="1"/>
</dbReference>
<evidence type="ECO:0000256" key="4">
    <source>
        <dbReference type="ARBA" id="ARBA00022833"/>
    </source>
</evidence>
<proteinExistence type="predicted"/>
<feature type="region of interest" description="Disordered" evidence="6">
    <location>
        <begin position="130"/>
        <end position="149"/>
    </location>
</feature>
<evidence type="ECO:0000256" key="3">
    <source>
        <dbReference type="ARBA" id="ARBA00022771"/>
    </source>
</evidence>
<dbReference type="HOGENOM" id="CLU_045993_0_1_1"/>